<dbReference type="GO" id="GO:0005859">
    <property type="term" value="C:muscle myosin complex"/>
    <property type="evidence" value="ECO:0007669"/>
    <property type="project" value="TreeGrafter"/>
</dbReference>
<protein>
    <recommendedName>
        <fullName evidence="6">EF-hand domain-containing protein</fullName>
    </recommendedName>
</protein>
<comment type="subunit">
    <text evidence="1">Myosin is a hexamer of 2 heavy chains and 4 light chains.</text>
</comment>
<keyword evidence="3" id="KW-0518">Myosin</keyword>
<dbReference type="PANTHER" id="PTHR23048:SF33">
    <property type="entry name" value="MYOSIN LIGHT CHAIN ALKALI"/>
    <property type="match status" value="1"/>
</dbReference>
<keyword evidence="2" id="KW-0677">Repeat</keyword>
<dbReference type="SUPFAM" id="SSF47473">
    <property type="entry name" value="EF-hand"/>
    <property type="match status" value="1"/>
</dbReference>
<dbReference type="Proteomes" id="UP001497623">
    <property type="component" value="Unassembled WGS sequence"/>
</dbReference>
<feature type="domain" description="EF-hand" evidence="6">
    <location>
        <begin position="86"/>
        <end position="121"/>
    </location>
</feature>
<organism evidence="7 8">
    <name type="scientific">Meganyctiphanes norvegica</name>
    <name type="common">Northern krill</name>
    <name type="synonym">Thysanopoda norvegica</name>
    <dbReference type="NCBI Taxonomy" id="48144"/>
    <lineage>
        <taxon>Eukaryota</taxon>
        <taxon>Metazoa</taxon>
        <taxon>Ecdysozoa</taxon>
        <taxon>Arthropoda</taxon>
        <taxon>Crustacea</taxon>
        <taxon>Multicrustacea</taxon>
        <taxon>Malacostraca</taxon>
        <taxon>Eumalacostraca</taxon>
        <taxon>Eucarida</taxon>
        <taxon>Euphausiacea</taxon>
        <taxon>Euphausiidae</taxon>
        <taxon>Meganyctiphanes</taxon>
    </lineage>
</organism>
<comment type="caution">
    <text evidence="7">The sequence shown here is derived from an EMBL/GenBank/DDBJ whole genome shotgun (WGS) entry which is preliminary data.</text>
</comment>
<dbReference type="SMART" id="SM00054">
    <property type="entry name" value="EFh"/>
    <property type="match status" value="2"/>
</dbReference>
<sequence length="160" mass="18428">MAAKDKGEVSARDLDRIKFAFDIFDFDGKGQVDTFYIGDLMRALNLNPTNKYLEKFEPAAQKGQKMMKMDEFIPMFSSVKKDKDQGSYEDFVEVLKLYDKQENGTMMVQELEYILKSLGEPLEKADVEEVLKELVPPEDDEGCVEFDPFLRKLCGIKIFP</sequence>
<dbReference type="InterPro" id="IPR002048">
    <property type="entry name" value="EF_hand_dom"/>
</dbReference>
<evidence type="ECO:0000259" key="6">
    <source>
        <dbReference type="PROSITE" id="PS50222"/>
    </source>
</evidence>
<dbReference type="InterPro" id="IPR050230">
    <property type="entry name" value="CALM/Myosin/TropC-like"/>
</dbReference>
<evidence type="ECO:0000313" key="8">
    <source>
        <dbReference type="Proteomes" id="UP001497623"/>
    </source>
</evidence>
<gene>
    <name evidence="7" type="ORF">MNOR_LOCUS3492</name>
</gene>
<feature type="non-terminal residue" evidence="7">
    <location>
        <position position="160"/>
    </location>
</feature>
<evidence type="ECO:0000256" key="3">
    <source>
        <dbReference type="ARBA" id="ARBA00023123"/>
    </source>
</evidence>
<reference evidence="7 8" key="1">
    <citation type="submission" date="2024-05" db="EMBL/GenBank/DDBJ databases">
        <authorList>
            <person name="Wallberg A."/>
        </authorList>
    </citation>
    <scope>NUCLEOTIDE SEQUENCE [LARGE SCALE GENOMIC DNA]</scope>
</reference>
<evidence type="ECO:0000256" key="5">
    <source>
        <dbReference type="ARBA" id="ARBA00023179"/>
    </source>
</evidence>
<evidence type="ECO:0000313" key="7">
    <source>
        <dbReference type="EMBL" id="CAL4063636.1"/>
    </source>
</evidence>
<proteinExistence type="predicted"/>
<dbReference type="FunFam" id="1.10.238.10:FF:000001">
    <property type="entry name" value="Calmodulin 1"/>
    <property type="match status" value="1"/>
</dbReference>
<dbReference type="PANTHER" id="PTHR23048">
    <property type="entry name" value="MYOSIN LIGHT CHAIN 1, 3"/>
    <property type="match status" value="1"/>
</dbReference>
<evidence type="ECO:0000256" key="1">
    <source>
        <dbReference type="ARBA" id="ARBA00011445"/>
    </source>
</evidence>
<keyword evidence="4" id="KW-0505">Motor protein</keyword>
<evidence type="ECO:0000256" key="2">
    <source>
        <dbReference type="ARBA" id="ARBA00022737"/>
    </source>
</evidence>
<keyword evidence="8" id="KW-1185">Reference proteome</keyword>
<dbReference type="EMBL" id="CAXKWB010001196">
    <property type="protein sequence ID" value="CAL4063636.1"/>
    <property type="molecule type" value="Genomic_DNA"/>
</dbReference>
<evidence type="ECO:0000256" key="4">
    <source>
        <dbReference type="ARBA" id="ARBA00023175"/>
    </source>
</evidence>
<feature type="domain" description="EF-hand" evidence="6">
    <location>
        <begin position="12"/>
        <end position="47"/>
    </location>
</feature>
<name>A0AAV2PQY3_MEGNR</name>
<accession>A0AAV2PQY3</accession>
<keyword evidence="5" id="KW-0514">Muscle protein</keyword>
<dbReference type="AlphaFoldDB" id="A0AAV2PQY3"/>
<dbReference type="PROSITE" id="PS50222">
    <property type="entry name" value="EF_HAND_2"/>
    <property type="match status" value="2"/>
</dbReference>
<dbReference type="InterPro" id="IPR011992">
    <property type="entry name" value="EF-hand-dom_pair"/>
</dbReference>
<dbReference type="GO" id="GO:0005509">
    <property type="term" value="F:calcium ion binding"/>
    <property type="evidence" value="ECO:0007669"/>
    <property type="project" value="InterPro"/>
</dbReference>
<dbReference type="Gene3D" id="1.10.238.10">
    <property type="entry name" value="EF-hand"/>
    <property type="match status" value="2"/>
</dbReference>